<dbReference type="PANTHER" id="PTHR10039">
    <property type="entry name" value="AMELOGENIN"/>
    <property type="match status" value="1"/>
</dbReference>
<gene>
    <name evidence="6" type="ORF">H0G86_006872</name>
</gene>
<keyword evidence="1" id="KW-0677">Repeat</keyword>
<evidence type="ECO:0000313" key="6">
    <source>
        <dbReference type="EMBL" id="QYS99753.1"/>
    </source>
</evidence>
<dbReference type="InterPro" id="IPR056884">
    <property type="entry name" value="NPHP3-like_N"/>
</dbReference>
<name>A0A8G0PKC3_9HYPO</name>
<sequence>MSIRQPLCRDDFEIAIICALPFEYDAVSYLFDEFWDENGDQYGRASGDINTYTTGCIGGHSVVLALLPCIGKTNAAGTAASMRSSFCGLRLALLVGVCSGVPQNKNDEILLGDVVISSIIIEYDFGTQYSNEFIRKDTLENNHGRSNKNIRSLLATLKTDRESELLEKRAVSFLHELQAKVAQTKHEGKYDYPGIAEDKLFKANHRHKHYNSSRNCICSGCFSDSDPVCDEAISASCTDLGCDNGCITVMERLRVKKRIERNGGATSHRTAVHIGTVASGDKEMKSSTDRDRLSKEAGVIAFDMEGAGVWDELPCLVVKGVSDYADSHKNEGWRLFAAATAAAVMKALLLRYSKTDRPKATLEVSKISLVETFQEVVDIFAQVTAPRDPNRDTNILAARLDIEKYDLLQWAEQTNLLNTDFSEGINGPETSIKEVLAHIHDLLNDALQMEERYGLSGFLDAQKDTRTICTPCLRRLNIKPVNTKKSSDSRSQNILTEEVAHRVCQYKQKFESIIAELASHVAILKDTISPIKDYISSKDLEDIDDLKHLEVVLEAATGRFASIAKLTREIIHRRKCKRVLDALWFRMINDRRDTITDAHHDTFKWALEPSATNHNRDDLNHWLKAGAGIYWVSGKAGSGKSTLMKYIFASGETKRLLSIWADKYTIADFFFWYLGTPIQKTQEGLSRALLHKILSHHPNHISKALPTMWSESRDGQHEISPPSYAETQNAFEVLSSSCDIGRFCLFIDGMDEYVGNYCDGIAFINSLAQSPHIKIIVSSRPIPECVAAFKHLPQLHLHDLTKSDISTYIYDKIGRHPYMEKLPEGNPYGSYQIMSDLVEMSSGVFLWVVLACRSLLSGFTHFDGIAELQSRVNELPRELEDMFQYMLNKVEPRHRNQASRFLEICYIEQEARGLSELDGIYALGLALAIDYHVNPIPITVMSYEKKRKLCQDLDGRLRSRCGGLLEMRSYSKFCFCGRKHDRLIDARVFFMHRTVFEFLKNESTWKLDCLKREADDKFDAATAMSLGSLQLAMQSINEQCPRETQALSCLSDGIHWGSKADYNMPQERKHIFWQIMPFLDSLFTLDFTSEDFRNESPSLSDIANAHHHDRMEQFSYATLSLAAEAGAVNYLKAHPSLLTIAEECLPTCEYSPLFFYAIHRSSLLGIDWYRKAWSLPQQSCSVDATVRLLISVGCDPNNFESSSYGIHLFSPWALWLKNKHRQLGITTEEKLSALMTIEVFLDAGAMQPRISFDFMAWIREMFWDSELREKAQTILDLYQEMMKHSTATLRQRKRYVPDMPAIHQSRRKRVCFC</sequence>
<keyword evidence="7" id="KW-1185">Reference proteome</keyword>
<accession>A0A8G0PKC3</accession>
<evidence type="ECO:0000313" key="7">
    <source>
        <dbReference type="Proteomes" id="UP000826661"/>
    </source>
</evidence>
<proteinExistence type="predicted"/>
<feature type="domain" description="DUF7791" evidence="5">
    <location>
        <begin position="889"/>
        <end position="1024"/>
    </location>
</feature>
<dbReference type="Gene3D" id="3.40.50.300">
    <property type="entry name" value="P-loop containing nucleotide triphosphate hydrolases"/>
    <property type="match status" value="1"/>
</dbReference>
<evidence type="ECO:0000259" key="4">
    <source>
        <dbReference type="Pfam" id="PF24883"/>
    </source>
</evidence>
<dbReference type="Pfam" id="PF14479">
    <property type="entry name" value="HeLo"/>
    <property type="match status" value="1"/>
</dbReference>
<dbReference type="Pfam" id="PF24883">
    <property type="entry name" value="NPHP3_N"/>
    <property type="match status" value="1"/>
</dbReference>
<dbReference type="SUPFAM" id="SSF53167">
    <property type="entry name" value="Purine and uridine phosphorylases"/>
    <property type="match status" value="1"/>
</dbReference>
<dbReference type="SUPFAM" id="SSF52540">
    <property type="entry name" value="P-loop containing nucleoside triphosphate hydrolases"/>
    <property type="match status" value="1"/>
</dbReference>
<dbReference type="InterPro" id="IPR029498">
    <property type="entry name" value="HeLo_dom"/>
</dbReference>
<dbReference type="InterPro" id="IPR038305">
    <property type="entry name" value="HeLo_sf"/>
</dbReference>
<dbReference type="PANTHER" id="PTHR10039:SF5">
    <property type="entry name" value="NACHT DOMAIN-CONTAINING PROTEIN"/>
    <property type="match status" value="1"/>
</dbReference>
<evidence type="ECO:0000259" key="5">
    <source>
        <dbReference type="Pfam" id="PF25053"/>
    </source>
</evidence>
<dbReference type="Proteomes" id="UP000826661">
    <property type="component" value="Chromosome III"/>
</dbReference>
<dbReference type="GO" id="GO:0009116">
    <property type="term" value="P:nucleoside metabolic process"/>
    <property type="evidence" value="ECO:0007669"/>
    <property type="project" value="InterPro"/>
</dbReference>
<feature type="domain" description="Nucleoside phosphorylase" evidence="2">
    <location>
        <begin position="13"/>
        <end position="132"/>
    </location>
</feature>
<dbReference type="InterPro" id="IPR000845">
    <property type="entry name" value="Nucleoside_phosphorylase_d"/>
</dbReference>
<dbReference type="InterPro" id="IPR056693">
    <property type="entry name" value="DUF7791"/>
</dbReference>
<dbReference type="Pfam" id="PF25053">
    <property type="entry name" value="DUF7791"/>
    <property type="match status" value="1"/>
</dbReference>
<dbReference type="Gene3D" id="1.20.120.1020">
    <property type="entry name" value="Prion-inhibition and propagation, HeLo domain"/>
    <property type="match status" value="1"/>
</dbReference>
<evidence type="ECO:0000259" key="3">
    <source>
        <dbReference type="Pfam" id="PF14479"/>
    </source>
</evidence>
<dbReference type="Gene3D" id="3.40.50.1580">
    <property type="entry name" value="Nucleoside phosphorylase domain"/>
    <property type="match status" value="1"/>
</dbReference>
<evidence type="ECO:0000256" key="1">
    <source>
        <dbReference type="ARBA" id="ARBA00022737"/>
    </source>
</evidence>
<dbReference type="GO" id="GO:0003824">
    <property type="term" value="F:catalytic activity"/>
    <property type="evidence" value="ECO:0007669"/>
    <property type="project" value="InterPro"/>
</dbReference>
<dbReference type="InterPro" id="IPR035994">
    <property type="entry name" value="Nucleoside_phosphorylase_sf"/>
</dbReference>
<evidence type="ECO:0000259" key="2">
    <source>
        <dbReference type="Pfam" id="PF01048"/>
    </source>
</evidence>
<dbReference type="EMBL" id="CP075866">
    <property type="protein sequence ID" value="QYS99753.1"/>
    <property type="molecule type" value="Genomic_DNA"/>
</dbReference>
<dbReference type="Pfam" id="PF01048">
    <property type="entry name" value="PNP_UDP_1"/>
    <property type="match status" value="1"/>
</dbReference>
<organism evidence="6 7">
    <name type="scientific">Trichoderma simmonsii</name>
    <dbReference type="NCBI Taxonomy" id="1491479"/>
    <lineage>
        <taxon>Eukaryota</taxon>
        <taxon>Fungi</taxon>
        <taxon>Dikarya</taxon>
        <taxon>Ascomycota</taxon>
        <taxon>Pezizomycotina</taxon>
        <taxon>Sordariomycetes</taxon>
        <taxon>Hypocreomycetidae</taxon>
        <taxon>Hypocreales</taxon>
        <taxon>Hypocreaceae</taxon>
        <taxon>Trichoderma</taxon>
    </lineage>
</organism>
<dbReference type="InterPro" id="IPR027417">
    <property type="entry name" value="P-loop_NTPase"/>
</dbReference>
<reference evidence="6 7" key="1">
    <citation type="journal article" date="2021" name="BMC Genomics">
        <title>Telomere-to-telomere genome assembly of asparaginase-producing Trichoderma simmonsii.</title>
        <authorList>
            <person name="Chung D."/>
            <person name="Kwon Y.M."/>
            <person name="Yang Y."/>
        </authorList>
    </citation>
    <scope>NUCLEOTIDE SEQUENCE [LARGE SCALE GENOMIC DNA]</scope>
    <source>
        <strain evidence="6 7">GH-Sj1</strain>
    </source>
</reference>
<protein>
    <recommendedName>
        <fullName evidence="8">Nucleoside phosphorylase domain-containing protein</fullName>
    </recommendedName>
</protein>
<feature type="domain" description="Nephrocystin 3-like N-terminal" evidence="4">
    <location>
        <begin position="616"/>
        <end position="780"/>
    </location>
</feature>
<feature type="domain" description="Prion-inhibition and propagation HeLo" evidence="3">
    <location>
        <begin position="365"/>
        <end position="550"/>
    </location>
</feature>
<evidence type="ECO:0008006" key="8">
    <source>
        <dbReference type="Google" id="ProtNLM"/>
    </source>
</evidence>